<proteinExistence type="predicted"/>
<evidence type="ECO:0000256" key="4">
    <source>
        <dbReference type="ARBA" id="ARBA00022679"/>
    </source>
</evidence>
<evidence type="ECO:0000256" key="3">
    <source>
        <dbReference type="ARBA" id="ARBA00022519"/>
    </source>
</evidence>
<keyword evidence="3" id="KW-0997">Cell inner membrane</keyword>
<dbReference type="InterPro" id="IPR004960">
    <property type="entry name" value="LipA_acyltrans"/>
</dbReference>
<dbReference type="GO" id="GO:0005886">
    <property type="term" value="C:plasma membrane"/>
    <property type="evidence" value="ECO:0007669"/>
    <property type="project" value="UniProtKB-SubCell"/>
</dbReference>
<dbReference type="GO" id="GO:0016746">
    <property type="term" value="F:acyltransferase activity"/>
    <property type="evidence" value="ECO:0007669"/>
    <property type="project" value="UniProtKB-KW"/>
</dbReference>
<dbReference type="PIRSF" id="PIRSF026649">
    <property type="entry name" value="MsbB"/>
    <property type="match status" value="1"/>
</dbReference>
<keyword evidence="2" id="KW-1003">Cell membrane</keyword>
<comment type="subcellular location">
    <subcellularLocation>
        <location evidence="1">Cell inner membrane</location>
    </subcellularLocation>
</comment>
<evidence type="ECO:0000256" key="5">
    <source>
        <dbReference type="ARBA" id="ARBA00023136"/>
    </source>
</evidence>
<protein>
    <submittedName>
        <fullName evidence="7">Lysophospholipid acyltransferase family protein</fullName>
    </submittedName>
</protein>
<organism evidence="7 8">
    <name type="scientific">Candidatus Manganitrophus noduliformans</name>
    <dbReference type="NCBI Taxonomy" id="2606439"/>
    <lineage>
        <taxon>Bacteria</taxon>
        <taxon>Pseudomonadati</taxon>
        <taxon>Nitrospirota</taxon>
        <taxon>Nitrospiria</taxon>
        <taxon>Candidatus Troglogloeales</taxon>
        <taxon>Candidatus Manganitrophaceae</taxon>
        <taxon>Candidatus Manganitrophus</taxon>
    </lineage>
</organism>
<reference evidence="7 8" key="1">
    <citation type="journal article" date="2020" name="Nature">
        <title>Bacterial chemolithoautotrophy via manganese oxidation.</title>
        <authorList>
            <person name="Yu H."/>
            <person name="Leadbetter J.R."/>
        </authorList>
    </citation>
    <scope>NUCLEOTIDE SEQUENCE [LARGE SCALE GENOMIC DNA]</scope>
    <source>
        <strain evidence="7 8">Mn-1</strain>
    </source>
</reference>
<evidence type="ECO:0000256" key="1">
    <source>
        <dbReference type="ARBA" id="ARBA00004533"/>
    </source>
</evidence>
<dbReference type="AlphaFoldDB" id="A0A7X6DPI5"/>
<name>A0A7X6DPI5_9BACT</name>
<accession>A0A7X6DPI5</accession>
<dbReference type="CDD" id="cd07984">
    <property type="entry name" value="LPLAT_LABLAT-like"/>
    <property type="match status" value="1"/>
</dbReference>
<keyword evidence="6 7" id="KW-0012">Acyltransferase</keyword>
<keyword evidence="8" id="KW-1185">Reference proteome</keyword>
<comment type="caution">
    <text evidence="7">The sequence shown here is derived from an EMBL/GenBank/DDBJ whole genome shotgun (WGS) entry which is preliminary data.</text>
</comment>
<gene>
    <name evidence="7" type="ORF">MNODULE_09570</name>
</gene>
<dbReference type="PANTHER" id="PTHR30606:SF10">
    <property type="entry name" value="PHOSPHATIDYLINOSITOL MANNOSIDE ACYLTRANSFERASE"/>
    <property type="match status" value="1"/>
</dbReference>
<keyword evidence="4 7" id="KW-0808">Transferase</keyword>
<dbReference type="Proteomes" id="UP000534783">
    <property type="component" value="Unassembled WGS sequence"/>
</dbReference>
<evidence type="ECO:0000313" key="8">
    <source>
        <dbReference type="Proteomes" id="UP000534783"/>
    </source>
</evidence>
<dbReference type="GO" id="GO:0009247">
    <property type="term" value="P:glycolipid biosynthetic process"/>
    <property type="evidence" value="ECO:0007669"/>
    <property type="project" value="UniProtKB-ARBA"/>
</dbReference>
<evidence type="ECO:0000256" key="2">
    <source>
        <dbReference type="ARBA" id="ARBA00022475"/>
    </source>
</evidence>
<dbReference type="PANTHER" id="PTHR30606">
    <property type="entry name" value="LIPID A BIOSYNTHESIS LAUROYL ACYLTRANSFERASE"/>
    <property type="match status" value="1"/>
</dbReference>
<dbReference type="Pfam" id="PF03279">
    <property type="entry name" value="Lip_A_acyltrans"/>
    <property type="match status" value="1"/>
</dbReference>
<sequence>MGGHDRERCGENKSASPKRFCRVGSPGRYHLLGRSGQVGVAPVSFKTDAAIGVGSPMKEKFEYLLARFFISLFQVLPYRVAVEGGALLGRLFYLADRRHRAVAQVNLNVALGKERSERERKRIAVAAFENLGRTVVEFAWVQGKPAAEMMGRTTFEGIEHYEAAIREQKGVVILTAHFGNWEWMGMSISLLGTRMNVVARPLDNPDLNRMVNAWRERFGNRVLNKRTSAAELLRLLRAGEVVGILLDQNTAPGEAVFVDYFGRPAATHKGLAVLALRTGAAVLPTFIVREGSRHRVLIEKRLEIVRTGDLERDLTEATALFTRTIEAAVRRYPDHWLWVHRRWKTQEQKKR</sequence>
<dbReference type="EMBL" id="VTOW01000002">
    <property type="protein sequence ID" value="NKE70985.1"/>
    <property type="molecule type" value="Genomic_DNA"/>
</dbReference>
<evidence type="ECO:0000256" key="6">
    <source>
        <dbReference type="ARBA" id="ARBA00023315"/>
    </source>
</evidence>
<evidence type="ECO:0000313" key="7">
    <source>
        <dbReference type="EMBL" id="NKE70985.1"/>
    </source>
</evidence>
<keyword evidence="5" id="KW-0472">Membrane</keyword>